<dbReference type="KEGG" id="fsl:EJO69_00870"/>
<reference evidence="2 3" key="1">
    <citation type="submission" date="2018-12" db="EMBL/GenBank/DDBJ databases">
        <title>Complete genome sequence of Flaviflexus salsibiostraticola KCTC 33148.</title>
        <authorList>
            <person name="Bae J.-W."/>
        </authorList>
    </citation>
    <scope>NUCLEOTIDE SEQUENCE [LARGE SCALE GENOMIC DNA]</scope>
    <source>
        <strain evidence="2 3">KCTC 33148</strain>
    </source>
</reference>
<protein>
    <submittedName>
        <fullName evidence="2">Uncharacterized protein</fullName>
    </submittedName>
</protein>
<dbReference type="EMBL" id="CP034438">
    <property type="protein sequence ID" value="AZN29007.1"/>
    <property type="molecule type" value="Genomic_DNA"/>
</dbReference>
<evidence type="ECO:0000256" key="1">
    <source>
        <dbReference type="SAM" id="MobiDB-lite"/>
    </source>
</evidence>
<name>A0A3S8Z685_9ACTO</name>
<dbReference type="RefSeq" id="WP_126037943.1">
    <property type="nucleotide sequence ID" value="NZ_CP034438.1"/>
</dbReference>
<dbReference type="Proteomes" id="UP000270021">
    <property type="component" value="Chromosome"/>
</dbReference>
<dbReference type="AlphaFoldDB" id="A0A3S8Z685"/>
<dbReference type="OrthoDB" id="2370461at2"/>
<keyword evidence="3" id="KW-1185">Reference proteome</keyword>
<evidence type="ECO:0000313" key="2">
    <source>
        <dbReference type="EMBL" id="AZN29007.1"/>
    </source>
</evidence>
<proteinExistence type="predicted"/>
<gene>
    <name evidence="2" type="ORF">EJO69_00870</name>
</gene>
<evidence type="ECO:0000313" key="3">
    <source>
        <dbReference type="Proteomes" id="UP000270021"/>
    </source>
</evidence>
<accession>A0A3S8Z685</accession>
<feature type="region of interest" description="Disordered" evidence="1">
    <location>
        <begin position="1"/>
        <end position="37"/>
    </location>
</feature>
<organism evidence="2 3">
    <name type="scientific">Flaviflexus salsibiostraticola</name>
    <dbReference type="NCBI Taxonomy" id="1282737"/>
    <lineage>
        <taxon>Bacteria</taxon>
        <taxon>Bacillati</taxon>
        <taxon>Actinomycetota</taxon>
        <taxon>Actinomycetes</taxon>
        <taxon>Actinomycetales</taxon>
        <taxon>Actinomycetaceae</taxon>
        <taxon>Flaviflexus</taxon>
    </lineage>
</organism>
<sequence>MTQDTLRHKSLGRQSTGGMRLGTGEGGIRSAQAAPKVNRGDCLREGAVGQRHLTGPHLRVKNITTIAESKNNHIVRQDGFRHRYDTADDREVFTELWHVVIMPMNSSPHEETCRMKNG</sequence>